<name>A0ABR5SD21_9BACT</name>
<keyword evidence="3" id="KW-1185">Reference proteome</keyword>
<comment type="caution">
    <text evidence="2">The sequence shown here is derived from an EMBL/GenBank/DDBJ whole genome shotgun (WGS) entry which is preliminary data.</text>
</comment>
<organism evidence="2 3">
    <name type="scientific">Candidatus Magnetominusculus xianensis</name>
    <dbReference type="NCBI Taxonomy" id="1748249"/>
    <lineage>
        <taxon>Bacteria</taxon>
        <taxon>Pseudomonadati</taxon>
        <taxon>Nitrospirota</taxon>
        <taxon>Nitrospiria</taxon>
        <taxon>Nitrospirales</taxon>
        <taxon>Nitrospiraceae</taxon>
        <taxon>Candidatus Magnetominusculus</taxon>
    </lineage>
</organism>
<accession>A0ABR5SD21</accession>
<evidence type="ECO:0000256" key="1">
    <source>
        <dbReference type="SAM" id="MobiDB-lite"/>
    </source>
</evidence>
<feature type="region of interest" description="Disordered" evidence="1">
    <location>
        <begin position="1"/>
        <end position="21"/>
    </location>
</feature>
<protein>
    <submittedName>
        <fullName evidence="2">Uncharacterized protein</fullName>
    </submittedName>
</protein>
<evidence type="ECO:0000313" key="3">
    <source>
        <dbReference type="Proteomes" id="UP000060487"/>
    </source>
</evidence>
<reference evidence="2 3" key="1">
    <citation type="submission" date="2015-11" db="EMBL/GenBank/DDBJ databases">
        <authorList>
            <person name="Lin W."/>
        </authorList>
    </citation>
    <scope>NUCLEOTIDE SEQUENCE [LARGE SCALE GENOMIC DNA]</scope>
    <source>
        <strain evidence="2 3">HCH-1</strain>
    </source>
</reference>
<gene>
    <name evidence="2" type="ORF">ASN18_2893</name>
</gene>
<dbReference type="Proteomes" id="UP000060487">
    <property type="component" value="Unassembled WGS sequence"/>
</dbReference>
<evidence type="ECO:0000313" key="2">
    <source>
        <dbReference type="EMBL" id="KWT78288.1"/>
    </source>
</evidence>
<dbReference type="EMBL" id="LNQR01000117">
    <property type="protein sequence ID" value="KWT78288.1"/>
    <property type="molecule type" value="Genomic_DNA"/>
</dbReference>
<sequence>MFLAAEEEALDNKSVKKSSLRKGELNDEKLTWKLRLYSEAEKVPAGLDIKVVMREHNEI</sequence>
<proteinExistence type="predicted"/>